<dbReference type="PANTHER" id="PTHR10622">
    <property type="entry name" value="HET DOMAIN-CONTAINING PROTEIN"/>
    <property type="match status" value="1"/>
</dbReference>
<dbReference type="InterPro" id="IPR058525">
    <property type="entry name" value="DUF8212"/>
</dbReference>
<accession>A0A2G8S0X9</accession>
<comment type="caution">
    <text evidence="3">The sequence shown here is derived from an EMBL/GenBank/DDBJ whole genome shotgun (WGS) entry which is preliminary data.</text>
</comment>
<name>A0A2G8S0X9_9APHY</name>
<dbReference type="EMBL" id="AYKW01000034">
    <property type="protein sequence ID" value="PIL27397.1"/>
    <property type="molecule type" value="Genomic_DNA"/>
</dbReference>
<dbReference type="Proteomes" id="UP000230002">
    <property type="component" value="Unassembled WGS sequence"/>
</dbReference>
<evidence type="ECO:0000259" key="1">
    <source>
        <dbReference type="Pfam" id="PF06985"/>
    </source>
</evidence>
<dbReference type="InterPro" id="IPR010730">
    <property type="entry name" value="HET"/>
</dbReference>
<evidence type="ECO:0000259" key="2">
    <source>
        <dbReference type="Pfam" id="PF26640"/>
    </source>
</evidence>
<dbReference type="STRING" id="1077348.A0A2G8S0X9"/>
<dbReference type="OrthoDB" id="2723759at2759"/>
<gene>
    <name evidence="3" type="ORF">GSI_10545</name>
</gene>
<reference evidence="3 4" key="1">
    <citation type="journal article" date="2015" name="Sci. Rep.">
        <title>Chromosome-level genome map provides insights into diverse defense mechanisms in the medicinal fungus Ganoderma sinense.</title>
        <authorList>
            <person name="Zhu Y."/>
            <person name="Xu J."/>
            <person name="Sun C."/>
            <person name="Zhou S."/>
            <person name="Xu H."/>
            <person name="Nelson D.R."/>
            <person name="Qian J."/>
            <person name="Song J."/>
            <person name="Luo H."/>
            <person name="Xiang L."/>
            <person name="Li Y."/>
            <person name="Xu Z."/>
            <person name="Ji A."/>
            <person name="Wang L."/>
            <person name="Lu S."/>
            <person name="Hayward A."/>
            <person name="Sun W."/>
            <person name="Li X."/>
            <person name="Schwartz D.C."/>
            <person name="Wang Y."/>
            <person name="Chen S."/>
        </authorList>
    </citation>
    <scope>NUCLEOTIDE SEQUENCE [LARGE SCALE GENOMIC DNA]</scope>
    <source>
        <strain evidence="3 4">ZZ0214-1</strain>
    </source>
</reference>
<feature type="domain" description="Heterokaryon incompatibility" evidence="1">
    <location>
        <begin position="52"/>
        <end position="144"/>
    </location>
</feature>
<feature type="domain" description="DUF8212" evidence="2">
    <location>
        <begin position="260"/>
        <end position="377"/>
    </location>
</feature>
<evidence type="ECO:0000313" key="4">
    <source>
        <dbReference type="Proteomes" id="UP000230002"/>
    </source>
</evidence>
<dbReference type="PANTHER" id="PTHR10622:SF10">
    <property type="entry name" value="HET DOMAIN-CONTAINING PROTEIN"/>
    <property type="match status" value="1"/>
</dbReference>
<evidence type="ECO:0000313" key="3">
    <source>
        <dbReference type="EMBL" id="PIL27397.1"/>
    </source>
</evidence>
<keyword evidence="4" id="KW-1185">Reference proteome</keyword>
<organism evidence="3 4">
    <name type="scientific">Ganoderma sinense ZZ0214-1</name>
    <dbReference type="NCBI Taxonomy" id="1077348"/>
    <lineage>
        <taxon>Eukaryota</taxon>
        <taxon>Fungi</taxon>
        <taxon>Dikarya</taxon>
        <taxon>Basidiomycota</taxon>
        <taxon>Agaricomycotina</taxon>
        <taxon>Agaricomycetes</taxon>
        <taxon>Polyporales</taxon>
        <taxon>Polyporaceae</taxon>
        <taxon>Ganoderma</taxon>
    </lineage>
</organism>
<protein>
    <submittedName>
        <fullName evidence="3">Uncharacterized protein</fullName>
    </submittedName>
</protein>
<dbReference type="Pfam" id="PF06985">
    <property type="entry name" value="HET"/>
    <property type="match status" value="1"/>
</dbReference>
<proteinExistence type="predicted"/>
<dbReference type="Pfam" id="PF26640">
    <property type="entry name" value="DUF8212"/>
    <property type="match status" value="1"/>
</dbReference>
<dbReference type="AlphaFoldDB" id="A0A2G8S0X9"/>
<sequence>MDPSSCSRPHQPCLTPFKPPSFHPHRFHMWLLSTDRAELYFFVSPEDVPGGYAILSHVWDPKEQTFQDLWSLRGECALTGGNPRDHVCAKLAQCCILAERHGYRWVWIDTCCIDKTSSSELSEAINSMYRYYGLAEVCYAYLKDVPDGTVLSAQHSAFRRSRWHTRGWTLQELLAPDIVIFLSKDWRVLGTKGALATLLEEITLIPGSVLRLEEELSDVSVSCRMSWAAKRQTTRPEDEAYCLLGIFGINMPTLYGEGRRAFLRLQEEILKRSIDTSLFAWGMCCVVPYLPPPSSEPTSARHVHDDKSCLLATTPSAFASCNKVSFSPPHDPVVPASRPVSPITDCEVFSDALDSVQPGIPTFTVTPYGLRAHVMLFECISYSIVILCCSNKDGKALGLFLTPCPTAQDPLRPLYHPGVDRYRTVTLGNDLSEWNFNGELLAPEWKVIYIVHQPPQDAGAGPRILVNRSLSTPFRFCKEQLERLLRQHLWSLETLTKTDFAWDGSTPVMLAFKHRINEDAVMILSLGRCQSTHRVGETASGPHWAMLHFYTGKLPETASALIHACPEDHICEWRDCTKTFKQPMPFYGLMTISHDITLSFTTCPMNPSTTLVVNIS</sequence>